<protein>
    <recommendedName>
        <fullName evidence="1">diguanylate cyclase</fullName>
        <ecNumber evidence="1">2.7.7.65</ecNumber>
    </recommendedName>
</protein>
<dbReference type="PANTHER" id="PTHR45138">
    <property type="entry name" value="REGULATORY COMPONENTS OF SENSORY TRANSDUCTION SYSTEM"/>
    <property type="match status" value="1"/>
</dbReference>
<dbReference type="SMART" id="SM00267">
    <property type="entry name" value="GGDEF"/>
    <property type="match status" value="1"/>
</dbReference>
<dbReference type="Gene3D" id="3.30.70.270">
    <property type="match status" value="1"/>
</dbReference>
<name>A0A5F1YXJ8_9LEPT</name>
<keyword evidence="3" id="KW-0175">Coiled coil</keyword>
<accession>A0A5F1YXJ8</accession>
<evidence type="ECO:0000313" key="6">
    <source>
        <dbReference type="Proteomes" id="UP000298277"/>
    </source>
</evidence>
<feature type="domain" description="GGDEF" evidence="4">
    <location>
        <begin position="205"/>
        <end position="336"/>
    </location>
</feature>
<dbReference type="InterPro" id="IPR000160">
    <property type="entry name" value="GGDEF_dom"/>
</dbReference>
<dbReference type="PANTHER" id="PTHR45138:SF9">
    <property type="entry name" value="DIGUANYLATE CYCLASE DGCM-RELATED"/>
    <property type="match status" value="1"/>
</dbReference>
<dbReference type="SUPFAM" id="SSF55073">
    <property type="entry name" value="Nucleotide cyclase"/>
    <property type="match status" value="1"/>
</dbReference>
<proteinExistence type="predicted"/>
<dbReference type="RefSeq" id="WP_135591802.1">
    <property type="nucleotide sequence ID" value="NZ_RQEZ01000003.1"/>
</dbReference>
<evidence type="ECO:0000256" key="3">
    <source>
        <dbReference type="SAM" id="Coils"/>
    </source>
</evidence>
<dbReference type="Pfam" id="PF00990">
    <property type="entry name" value="GGDEF"/>
    <property type="match status" value="1"/>
</dbReference>
<dbReference type="Proteomes" id="UP000298277">
    <property type="component" value="Unassembled WGS sequence"/>
</dbReference>
<dbReference type="InterPro" id="IPR029787">
    <property type="entry name" value="Nucleotide_cyclase"/>
</dbReference>
<sequence length="338" mass="38925">MDLNQQDEITRLKGLIELYERISKLGEKELLEAEKTLQAQENNAGMARLELIRMNEQLKSIRKIGPDLKTKVIALLNDHETGLLEFRNGIETLSQNNPLFYSDFFRIISHLEVPEHEARELWGDIYEHGQSMSDSLGRNVNFVVSMLDYIFSKNRIIENPKIVELYSFEEIILNTVIDETSGIYNRRYFNIILNKEINRSSRYRRDFCLLVFDVDNFKIVNDTYGHGFGDDILRLIAGTMLYSFRQEDICCRIGGEEFAVILPETPRENALVAANRFRNHLLEASMNQYGLAVTVSGGICKYPENGKDTNELFKNADAALYKAKKSGKDKFIVLDTQI</sequence>
<evidence type="ECO:0000259" key="4">
    <source>
        <dbReference type="PROSITE" id="PS50887"/>
    </source>
</evidence>
<comment type="caution">
    <text evidence="5">The sequence shown here is derived from an EMBL/GenBank/DDBJ whole genome shotgun (WGS) entry which is preliminary data.</text>
</comment>
<dbReference type="GO" id="GO:0052621">
    <property type="term" value="F:diguanylate cyclase activity"/>
    <property type="evidence" value="ECO:0007669"/>
    <property type="project" value="UniProtKB-EC"/>
</dbReference>
<dbReference type="OrthoDB" id="9805474at2"/>
<dbReference type="InterPro" id="IPR043128">
    <property type="entry name" value="Rev_trsase/Diguanyl_cyclase"/>
</dbReference>
<dbReference type="CDD" id="cd01949">
    <property type="entry name" value="GGDEF"/>
    <property type="match status" value="1"/>
</dbReference>
<gene>
    <name evidence="5" type="ORF">EHQ17_01740</name>
</gene>
<dbReference type="NCBIfam" id="TIGR00254">
    <property type="entry name" value="GGDEF"/>
    <property type="match status" value="1"/>
</dbReference>
<organism evidence="5 6">
    <name type="scientific">Leptospira gomenensis</name>
    <dbReference type="NCBI Taxonomy" id="2484974"/>
    <lineage>
        <taxon>Bacteria</taxon>
        <taxon>Pseudomonadati</taxon>
        <taxon>Spirochaetota</taxon>
        <taxon>Spirochaetia</taxon>
        <taxon>Leptospirales</taxon>
        <taxon>Leptospiraceae</taxon>
        <taxon>Leptospira</taxon>
    </lineage>
</organism>
<dbReference type="AlphaFoldDB" id="A0A5F1YXJ8"/>
<dbReference type="InterPro" id="IPR050469">
    <property type="entry name" value="Diguanylate_Cyclase"/>
</dbReference>
<feature type="coiled-coil region" evidence="3">
    <location>
        <begin position="23"/>
        <end position="57"/>
    </location>
</feature>
<comment type="catalytic activity">
    <reaction evidence="2">
        <text>2 GTP = 3',3'-c-di-GMP + 2 diphosphate</text>
        <dbReference type="Rhea" id="RHEA:24898"/>
        <dbReference type="ChEBI" id="CHEBI:33019"/>
        <dbReference type="ChEBI" id="CHEBI:37565"/>
        <dbReference type="ChEBI" id="CHEBI:58805"/>
        <dbReference type="EC" id="2.7.7.65"/>
    </reaction>
</comment>
<keyword evidence="6" id="KW-1185">Reference proteome</keyword>
<dbReference type="EMBL" id="RQFA01000010">
    <property type="protein sequence ID" value="TGK38392.1"/>
    <property type="molecule type" value="Genomic_DNA"/>
</dbReference>
<dbReference type="FunFam" id="3.30.70.270:FF:000001">
    <property type="entry name" value="Diguanylate cyclase domain protein"/>
    <property type="match status" value="1"/>
</dbReference>
<reference evidence="5" key="1">
    <citation type="journal article" date="2019" name="PLoS Negl. Trop. Dis.">
        <title>Revisiting the worldwide diversity of Leptospira species in the environment.</title>
        <authorList>
            <person name="Vincent A.T."/>
            <person name="Schiettekatte O."/>
            <person name="Bourhy P."/>
            <person name="Veyrier F.J."/>
            <person name="Picardeau M."/>
        </authorList>
    </citation>
    <scope>NUCLEOTIDE SEQUENCE [LARGE SCALE GENOMIC DNA]</scope>
    <source>
        <strain evidence="5">201800299</strain>
    </source>
</reference>
<evidence type="ECO:0000256" key="1">
    <source>
        <dbReference type="ARBA" id="ARBA00012528"/>
    </source>
</evidence>
<evidence type="ECO:0000313" key="5">
    <source>
        <dbReference type="EMBL" id="TGK38392.1"/>
    </source>
</evidence>
<dbReference type="PROSITE" id="PS50887">
    <property type="entry name" value="GGDEF"/>
    <property type="match status" value="1"/>
</dbReference>
<evidence type="ECO:0000256" key="2">
    <source>
        <dbReference type="ARBA" id="ARBA00034247"/>
    </source>
</evidence>
<dbReference type="EC" id="2.7.7.65" evidence="1"/>